<dbReference type="NCBIfam" id="NF033788">
    <property type="entry name" value="HTH_metalloreg"/>
    <property type="match status" value="1"/>
</dbReference>
<evidence type="ECO:0000313" key="3">
    <source>
        <dbReference type="EMBL" id="OSJ05172.1"/>
    </source>
</evidence>
<dbReference type="SUPFAM" id="SSF46785">
    <property type="entry name" value="Winged helix' DNA-binding domain"/>
    <property type="match status" value="1"/>
</dbReference>
<dbReference type="InterPro" id="IPR036390">
    <property type="entry name" value="WH_DNA-bd_sf"/>
</dbReference>
<sequence length="151" mass="16909">MLTRDHGSPIVSPMANQLSRLDQVFAALADPTRRAIVMRLCAGEASVGELADPFAMALPSFMKHIHVLETSGLVLSEKSGRVRTCRLSPDALLTAEDWFQHQRAIWEARLDRFETYVMKLKKERAAAKRPTKSSNRTIDKTTGKTTRRKGS</sequence>
<dbReference type="CDD" id="cd00090">
    <property type="entry name" value="HTH_ARSR"/>
    <property type="match status" value="1"/>
</dbReference>
<dbReference type="InterPro" id="IPR001845">
    <property type="entry name" value="HTH_ArsR_DNA-bd_dom"/>
</dbReference>
<comment type="caution">
    <text evidence="3">The sequence shown here is derived from an EMBL/GenBank/DDBJ whole genome shotgun (WGS) entry which is preliminary data.</text>
</comment>
<feature type="domain" description="HTH arsR-type" evidence="2">
    <location>
        <begin position="13"/>
        <end position="117"/>
    </location>
</feature>
<dbReference type="InterPro" id="IPR011991">
    <property type="entry name" value="ArsR-like_HTH"/>
</dbReference>
<accession>A0A1X3H1L1</accession>
<dbReference type="Gene3D" id="1.10.10.10">
    <property type="entry name" value="Winged helix-like DNA-binding domain superfamily/Winged helix DNA-binding domain"/>
    <property type="match status" value="1"/>
</dbReference>
<feature type="region of interest" description="Disordered" evidence="1">
    <location>
        <begin position="124"/>
        <end position="151"/>
    </location>
</feature>
<gene>
    <name evidence="3" type="ORF">BSZ18_27070</name>
</gene>
<dbReference type="PANTHER" id="PTHR38600">
    <property type="entry name" value="TRANSCRIPTIONAL REGULATORY PROTEIN"/>
    <property type="match status" value="1"/>
</dbReference>
<dbReference type="PROSITE" id="PS50987">
    <property type="entry name" value="HTH_ARSR_2"/>
    <property type="match status" value="1"/>
</dbReference>
<dbReference type="Pfam" id="PF12840">
    <property type="entry name" value="HTH_20"/>
    <property type="match status" value="1"/>
</dbReference>
<organism evidence="3 4">
    <name type="scientific">Bradyrhizobium canariense</name>
    <dbReference type="NCBI Taxonomy" id="255045"/>
    <lineage>
        <taxon>Bacteria</taxon>
        <taxon>Pseudomonadati</taxon>
        <taxon>Pseudomonadota</taxon>
        <taxon>Alphaproteobacteria</taxon>
        <taxon>Hyphomicrobiales</taxon>
        <taxon>Nitrobacteraceae</taxon>
        <taxon>Bradyrhizobium</taxon>
    </lineage>
</organism>
<dbReference type="InterPro" id="IPR036388">
    <property type="entry name" value="WH-like_DNA-bd_sf"/>
</dbReference>
<proteinExistence type="predicted"/>
<dbReference type="EMBL" id="NAFI01000183">
    <property type="protein sequence ID" value="OSJ05172.1"/>
    <property type="molecule type" value="Genomic_DNA"/>
</dbReference>
<dbReference type="GO" id="GO:0003700">
    <property type="term" value="F:DNA-binding transcription factor activity"/>
    <property type="evidence" value="ECO:0007669"/>
    <property type="project" value="InterPro"/>
</dbReference>
<reference evidence="3 4" key="1">
    <citation type="submission" date="2017-03" db="EMBL/GenBank/DDBJ databases">
        <title>Whole genome sequences of fourteen strains of Bradyrhizobium canariense and one strain of Bradyrhizobium japonicum isolated from Lupinus (Papilionoideae: Genisteae) species in Algeria.</title>
        <authorList>
            <person name="Crovadore J."/>
            <person name="Chekireb D."/>
            <person name="Brachmann A."/>
            <person name="Chablais R."/>
            <person name="Cochard B."/>
            <person name="Lefort F."/>
        </authorList>
    </citation>
    <scope>NUCLEOTIDE SEQUENCE [LARGE SCALE GENOMIC DNA]</scope>
    <source>
        <strain evidence="3 4">UBMA195</strain>
    </source>
</reference>
<dbReference type="Proteomes" id="UP000193553">
    <property type="component" value="Unassembled WGS sequence"/>
</dbReference>
<protein>
    <submittedName>
        <fullName evidence="3">Transcriptional regulator</fullName>
    </submittedName>
</protein>
<dbReference type="SMART" id="SM00418">
    <property type="entry name" value="HTH_ARSR"/>
    <property type="match status" value="1"/>
</dbReference>
<dbReference type="PRINTS" id="PR00778">
    <property type="entry name" value="HTHARSR"/>
</dbReference>
<dbReference type="AlphaFoldDB" id="A0A1X3H1L1"/>
<name>A0A1X3H1L1_9BRAD</name>
<dbReference type="PANTHER" id="PTHR38600:SF2">
    <property type="entry name" value="SLL0088 PROTEIN"/>
    <property type="match status" value="1"/>
</dbReference>
<evidence type="ECO:0000313" key="4">
    <source>
        <dbReference type="Proteomes" id="UP000193553"/>
    </source>
</evidence>
<evidence type="ECO:0000256" key="1">
    <source>
        <dbReference type="SAM" id="MobiDB-lite"/>
    </source>
</evidence>
<evidence type="ECO:0000259" key="2">
    <source>
        <dbReference type="PROSITE" id="PS50987"/>
    </source>
</evidence>